<keyword evidence="2" id="KW-0067">ATP-binding</keyword>
<name>K0AXX7_GOTA9</name>
<proteinExistence type="predicted"/>
<dbReference type="InterPro" id="IPR036187">
    <property type="entry name" value="DNA_mismatch_repair_MutS_sf"/>
</dbReference>
<reference evidence="6 7" key="1">
    <citation type="journal article" date="2012" name="PLoS ONE">
        <title>The purine-utilizing bacterium Clostridium acidurici 9a: a genome-guided metabolic reconsideration.</title>
        <authorList>
            <person name="Hartwich K."/>
            <person name="Poehlein A."/>
            <person name="Daniel R."/>
        </authorList>
    </citation>
    <scope>NUCLEOTIDE SEQUENCE [LARGE SCALE GENOMIC DNA]</scope>
    <source>
        <strain evidence="7">ATCC 7906 / DSM 604 / BCRC 14475 / CIP 104303 / KCTC 5404 / NCIMB 10678 / 9a</strain>
    </source>
</reference>
<keyword evidence="4" id="KW-1133">Transmembrane helix</keyword>
<feature type="domain" description="DNA mismatch repair proteins mutS family" evidence="5">
    <location>
        <begin position="357"/>
        <end position="542"/>
    </location>
</feature>
<protein>
    <submittedName>
        <fullName evidence="6">DNA mismatch repair protein MutS</fullName>
    </submittedName>
</protein>
<dbReference type="AlphaFoldDB" id="K0AXX7"/>
<evidence type="ECO:0000313" key="6">
    <source>
        <dbReference type="EMBL" id="AFS78054.1"/>
    </source>
</evidence>
<feature type="transmembrane region" description="Helical" evidence="4">
    <location>
        <begin position="163"/>
        <end position="181"/>
    </location>
</feature>
<dbReference type="GO" id="GO:0140664">
    <property type="term" value="F:ATP-dependent DNA damage sensor activity"/>
    <property type="evidence" value="ECO:0007669"/>
    <property type="project" value="InterPro"/>
</dbReference>
<dbReference type="Pfam" id="PF00488">
    <property type="entry name" value="MutS_V"/>
    <property type="match status" value="1"/>
</dbReference>
<dbReference type="Gene3D" id="1.10.1420.10">
    <property type="match status" value="1"/>
</dbReference>
<dbReference type="KEGG" id="cad:Curi_c10400"/>
<dbReference type="PANTHER" id="PTHR11361:SF152">
    <property type="entry name" value="DNA MISMATCH REPAIR PROTEIN"/>
    <property type="match status" value="1"/>
</dbReference>
<evidence type="ECO:0000256" key="2">
    <source>
        <dbReference type="ARBA" id="ARBA00022840"/>
    </source>
</evidence>
<accession>K0AXX7</accession>
<dbReference type="EMBL" id="CP003326">
    <property type="protein sequence ID" value="AFS78054.1"/>
    <property type="molecule type" value="Genomic_DNA"/>
</dbReference>
<sequence length="550" mass="63474">MIYVILSISIIILSFFLIYKKFQSIKRKKLHDELLTNWGKTPNVKYKDNDFKYISSYFKSKLNNNDFYIDDITWNDIGMDDVFKRINNTSSFVGENYLYYILRKPDFNDSLLKNRCIFIDLFSKDEDLRINLQKSLRKLGKDRLISILDYVFSKEKHILWQSILYRVLSLFAIFALIVTAYDWTIGVKLLVLAFIVNSMVYYIVMSKIGHDLKIINSIIKLINCSREIYSIKDTRIKKYADKLSNLYEKVKSINNATLNVSYNNQNELSQYIKILLLSEIVNYNKVSKAISKFKEEIIEVYSIIGELDALISIASYKDSLSYYSIPKLSNSINPHLNIKDIYHPLIDNPVSNSIDTLNSVLITGSNASGKSTFLKTVAINSILAQTINISLSRKHESNYFKTLTSMALSDNILKGESYYIVEIKSIKRIIDNLNDDIPTLCFVDEVLRGTNTIERIAASSKILEYLSKNNALCFAATHDIELASILKNEFNNYHFREEFIDNHIAFDYKLYHGKSQTKNAIKLLSVIGFNDDIIENAEATAKNYELTGSW</sequence>
<dbReference type="OrthoDB" id="9802448at2"/>
<gene>
    <name evidence="6" type="primary">mutS2</name>
    <name evidence="6" type="ordered locus">Curi_c10400</name>
</gene>
<keyword evidence="1" id="KW-0547">Nucleotide-binding</keyword>
<evidence type="ECO:0000313" key="7">
    <source>
        <dbReference type="Proteomes" id="UP000006094"/>
    </source>
</evidence>
<dbReference type="InterPro" id="IPR045076">
    <property type="entry name" value="MutS"/>
</dbReference>
<dbReference type="GO" id="GO:0006298">
    <property type="term" value="P:mismatch repair"/>
    <property type="evidence" value="ECO:0007669"/>
    <property type="project" value="InterPro"/>
</dbReference>
<feature type="transmembrane region" description="Helical" evidence="4">
    <location>
        <begin position="6"/>
        <end position="22"/>
    </location>
</feature>
<keyword evidence="3" id="KW-0238">DNA-binding</keyword>
<dbReference type="HOGENOM" id="CLU_030717_1_0_9"/>
<dbReference type="PATRIC" id="fig|1128398.3.peg.1041"/>
<keyword evidence="4" id="KW-0472">Membrane</keyword>
<dbReference type="STRING" id="1128398.Curi_c10400"/>
<dbReference type="GO" id="GO:0030983">
    <property type="term" value="F:mismatched DNA binding"/>
    <property type="evidence" value="ECO:0007669"/>
    <property type="project" value="InterPro"/>
</dbReference>
<dbReference type="Gene3D" id="3.40.50.300">
    <property type="entry name" value="P-loop containing nucleotide triphosphate hydrolases"/>
    <property type="match status" value="1"/>
</dbReference>
<dbReference type="eggNOG" id="COG0249">
    <property type="taxonomic scope" value="Bacteria"/>
</dbReference>
<dbReference type="SMART" id="SM00534">
    <property type="entry name" value="MUTSac"/>
    <property type="match status" value="1"/>
</dbReference>
<dbReference type="GO" id="GO:0005829">
    <property type="term" value="C:cytosol"/>
    <property type="evidence" value="ECO:0007669"/>
    <property type="project" value="TreeGrafter"/>
</dbReference>
<dbReference type="RefSeq" id="WP_014967191.1">
    <property type="nucleotide sequence ID" value="NC_018664.1"/>
</dbReference>
<organism evidence="6 7">
    <name type="scientific">Gottschalkia acidurici (strain ATCC 7906 / DSM 604 / BCRC 14475 / CIP 104303 / KCTC 5404 / NCIMB 10678 / 9a)</name>
    <name type="common">Clostridium acidurici</name>
    <dbReference type="NCBI Taxonomy" id="1128398"/>
    <lineage>
        <taxon>Bacteria</taxon>
        <taxon>Bacillati</taxon>
        <taxon>Bacillota</taxon>
        <taxon>Tissierellia</taxon>
        <taxon>Tissierellales</taxon>
        <taxon>Gottschalkiaceae</taxon>
        <taxon>Gottschalkia</taxon>
    </lineage>
</organism>
<dbReference type="Proteomes" id="UP000006094">
    <property type="component" value="Chromosome"/>
</dbReference>
<evidence type="ECO:0000256" key="1">
    <source>
        <dbReference type="ARBA" id="ARBA00022741"/>
    </source>
</evidence>
<dbReference type="InterPro" id="IPR000432">
    <property type="entry name" value="DNA_mismatch_repair_MutS_C"/>
</dbReference>
<evidence type="ECO:0000259" key="5">
    <source>
        <dbReference type="SMART" id="SM00534"/>
    </source>
</evidence>
<dbReference type="GO" id="GO:0005524">
    <property type="term" value="F:ATP binding"/>
    <property type="evidence" value="ECO:0007669"/>
    <property type="project" value="UniProtKB-KW"/>
</dbReference>
<keyword evidence="4" id="KW-0812">Transmembrane</keyword>
<evidence type="ECO:0000256" key="4">
    <source>
        <dbReference type="SAM" id="Phobius"/>
    </source>
</evidence>
<dbReference type="InterPro" id="IPR027417">
    <property type="entry name" value="P-loop_NTPase"/>
</dbReference>
<keyword evidence="7" id="KW-1185">Reference proteome</keyword>
<dbReference type="SUPFAM" id="SSF48334">
    <property type="entry name" value="DNA repair protein MutS, domain III"/>
    <property type="match status" value="1"/>
</dbReference>
<dbReference type="SUPFAM" id="SSF52540">
    <property type="entry name" value="P-loop containing nucleoside triphosphate hydrolases"/>
    <property type="match status" value="1"/>
</dbReference>
<dbReference type="PANTHER" id="PTHR11361">
    <property type="entry name" value="DNA MISMATCH REPAIR PROTEIN MUTS FAMILY MEMBER"/>
    <property type="match status" value="1"/>
</dbReference>
<evidence type="ECO:0000256" key="3">
    <source>
        <dbReference type="ARBA" id="ARBA00023125"/>
    </source>
</evidence>